<evidence type="ECO:0000313" key="1">
    <source>
        <dbReference type="EMBL" id="KAJ9547428.1"/>
    </source>
</evidence>
<dbReference type="Proteomes" id="UP001172457">
    <property type="component" value="Chromosome 5"/>
</dbReference>
<gene>
    <name evidence="1" type="ORF">OSB04_019971</name>
</gene>
<accession>A0AA38SYY2</accession>
<proteinExistence type="predicted"/>
<keyword evidence="2" id="KW-1185">Reference proteome</keyword>
<name>A0AA38SYY2_9ASTR</name>
<comment type="caution">
    <text evidence="1">The sequence shown here is derived from an EMBL/GenBank/DDBJ whole genome shotgun (WGS) entry which is preliminary data.</text>
</comment>
<reference evidence="1" key="1">
    <citation type="submission" date="2023-03" db="EMBL/GenBank/DDBJ databases">
        <title>Chromosome-scale reference genome and RAD-based genetic map of yellow starthistle (Centaurea solstitialis) reveal putative structural variation and QTLs associated with invader traits.</title>
        <authorList>
            <person name="Reatini B."/>
            <person name="Cang F.A."/>
            <person name="Jiang Q."/>
            <person name="Mckibben M.T.W."/>
            <person name="Barker M.S."/>
            <person name="Rieseberg L.H."/>
            <person name="Dlugosch K.M."/>
        </authorList>
    </citation>
    <scope>NUCLEOTIDE SEQUENCE</scope>
    <source>
        <strain evidence="1">CAN-66</strain>
        <tissue evidence="1">Leaf</tissue>
    </source>
</reference>
<dbReference type="AlphaFoldDB" id="A0AA38SYY2"/>
<protein>
    <submittedName>
        <fullName evidence="1">Uncharacterized protein</fullName>
    </submittedName>
</protein>
<dbReference type="EMBL" id="JARYMX010000005">
    <property type="protein sequence ID" value="KAJ9547428.1"/>
    <property type="molecule type" value="Genomic_DNA"/>
</dbReference>
<sequence>MEASSRSEFDMGKQRSNACQISGVIQEMKIPRTESSKGGGFGLRDRASFVFLISLRSRYVLKGQRKGSRVRLR</sequence>
<organism evidence="1 2">
    <name type="scientific">Centaurea solstitialis</name>
    <name type="common">yellow star-thistle</name>
    <dbReference type="NCBI Taxonomy" id="347529"/>
    <lineage>
        <taxon>Eukaryota</taxon>
        <taxon>Viridiplantae</taxon>
        <taxon>Streptophyta</taxon>
        <taxon>Embryophyta</taxon>
        <taxon>Tracheophyta</taxon>
        <taxon>Spermatophyta</taxon>
        <taxon>Magnoliopsida</taxon>
        <taxon>eudicotyledons</taxon>
        <taxon>Gunneridae</taxon>
        <taxon>Pentapetalae</taxon>
        <taxon>asterids</taxon>
        <taxon>campanulids</taxon>
        <taxon>Asterales</taxon>
        <taxon>Asteraceae</taxon>
        <taxon>Carduoideae</taxon>
        <taxon>Cardueae</taxon>
        <taxon>Centaureinae</taxon>
        <taxon>Centaurea</taxon>
    </lineage>
</organism>
<evidence type="ECO:0000313" key="2">
    <source>
        <dbReference type="Proteomes" id="UP001172457"/>
    </source>
</evidence>